<evidence type="ECO:0000313" key="2">
    <source>
        <dbReference type="Proteomes" id="UP000807785"/>
    </source>
</evidence>
<reference evidence="1" key="1">
    <citation type="submission" date="2020-10" db="EMBL/GenBank/DDBJ databases">
        <title>Connecting structure to function with the recovery of over 1000 high-quality activated sludge metagenome-assembled genomes encoding full-length rRNA genes using long-read sequencing.</title>
        <authorList>
            <person name="Singleton C.M."/>
            <person name="Petriglieri F."/>
            <person name="Kristensen J.M."/>
            <person name="Kirkegaard R.H."/>
            <person name="Michaelsen T.Y."/>
            <person name="Andersen M.H."/>
            <person name="Karst S.M."/>
            <person name="Dueholm M.S."/>
            <person name="Nielsen P.H."/>
            <person name="Albertsen M."/>
        </authorList>
    </citation>
    <scope>NUCLEOTIDE SEQUENCE</scope>
    <source>
        <strain evidence="1">Bjer_18-Q3-R1-45_BAT3C.347</strain>
    </source>
</reference>
<dbReference type="EMBL" id="JADJEV010000004">
    <property type="protein sequence ID" value="MBK6974067.1"/>
    <property type="molecule type" value="Genomic_DNA"/>
</dbReference>
<organism evidence="1 2">
    <name type="scientific">Candidatus Methylophosphatis roskildensis</name>
    <dbReference type="NCBI Taxonomy" id="2899263"/>
    <lineage>
        <taxon>Bacteria</taxon>
        <taxon>Pseudomonadati</taxon>
        <taxon>Pseudomonadota</taxon>
        <taxon>Betaproteobacteria</taxon>
        <taxon>Nitrosomonadales</taxon>
        <taxon>Sterolibacteriaceae</taxon>
        <taxon>Candidatus Methylophosphatis</taxon>
    </lineage>
</organism>
<protein>
    <submittedName>
        <fullName evidence="1">Uncharacterized protein</fullName>
    </submittedName>
</protein>
<proteinExistence type="predicted"/>
<comment type="caution">
    <text evidence="1">The sequence shown here is derived from an EMBL/GenBank/DDBJ whole genome shotgun (WGS) entry which is preliminary data.</text>
</comment>
<gene>
    <name evidence="1" type="ORF">IPH26_14395</name>
</gene>
<dbReference type="AlphaFoldDB" id="A0A9D7E595"/>
<evidence type="ECO:0000313" key="1">
    <source>
        <dbReference type="EMBL" id="MBK6974067.1"/>
    </source>
</evidence>
<name>A0A9D7E595_9PROT</name>
<accession>A0A9D7E595</accession>
<sequence>MSGFEHYPQETRALELALERMGVALGIDWLDDAQVRALAHEALSDEGNRTMAAAAKGDRAALARADLFGLAALMVKTLQESADEGVASSGGPAWRSFSSALLAELDAGGPL</sequence>
<dbReference type="Proteomes" id="UP000807785">
    <property type="component" value="Unassembled WGS sequence"/>
</dbReference>